<dbReference type="GO" id="GO:0030261">
    <property type="term" value="P:chromosome condensation"/>
    <property type="evidence" value="ECO:0007669"/>
    <property type="project" value="InterPro"/>
</dbReference>
<dbReference type="Gene3D" id="1.20.1060.20">
    <property type="match status" value="1"/>
</dbReference>
<keyword evidence="10" id="KW-1185">Reference proteome</keyword>
<evidence type="ECO:0000256" key="2">
    <source>
        <dbReference type="ARBA" id="ARBA00022741"/>
    </source>
</evidence>
<organism evidence="9 10">
    <name type="scientific">Ilumatobacter fluminis</name>
    <dbReference type="NCBI Taxonomy" id="467091"/>
    <lineage>
        <taxon>Bacteria</taxon>
        <taxon>Bacillati</taxon>
        <taxon>Actinomycetota</taxon>
        <taxon>Acidimicrobiia</taxon>
        <taxon>Acidimicrobiales</taxon>
        <taxon>Ilumatobacteraceae</taxon>
        <taxon>Ilumatobacter</taxon>
    </lineage>
</organism>
<dbReference type="GO" id="GO:0005737">
    <property type="term" value="C:cytoplasm"/>
    <property type="evidence" value="ECO:0007669"/>
    <property type="project" value="UniProtKB-SubCell"/>
</dbReference>
<keyword evidence="4 6" id="KW-0175">Coiled coil</keyword>
<evidence type="ECO:0000256" key="4">
    <source>
        <dbReference type="ARBA" id="ARBA00023054"/>
    </source>
</evidence>
<gene>
    <name evidence="6" type="primary">smc</name>
    <name evidence="9" type="ORF">BDK89_3058</name>
</gene>
<dbReference type="InterPro" id="IPR027417">
    <property type="entry name" value="P-loop_NTPase"/>
</dbReference>
<protein>
    <recommendedName>
        <fullName evidence="6">Chromosome partition protein Smc</fullName>
    </recommendedName>
</protein>
<evidence type="ECO:0000256" key="1">
    <source>
        <dbReference type="ARBA" id="ARBA00022490"/>
    </source>
</evidence>
<keyword evidence="1 6" id="KW-0963">Cytoplasm</keyword>
<dbReference type="GO" id="GO:0007062">
    <property type="term" value="P:sister chromatid cohesion"/>
    <property type="evidence" value="ECO:0007669"/>
    <property type="project" value="InterPro"/>
</dbReference>
<comment type="subcellular location">
    <subcellularLocation>
        <location evidence="6">Cytoplasm</location>
    </subcellularLocation>
</comment>
<dbReference type="GO" id="GO:0016887">
    <property type="term" value="F:ATP hydrolysis activity"/>
    <property type="evidence" value="ECO:0007669"/>
    <property type="project" value="InterPro"/>
</dbReference>
<dbReference type="GO" id="GO:0003677">
    <property type="term" value="F:DNA binding"/>
    <property type="evidence" value="ECO:0007669"/>
    <property type="project" value="UniProtKB-UniRule"/>
</dbReference>
<proteinExistence type="inferred from homology"/>
<feature type="coiled-coil region" evidence="6">
    <location>
        <begin position="653"/>
        <end position="680"/>
    </location>
</feature>
<dbReference type="InterPro" id="IPR003395">
    <property type="entry name" value="RecF/RecN/SMC_N"/>
</dbReference>
<dbReference type="GO" id="GO:0006260">
    <property type="term" value="P:DNA replication"/>
    <property type="evidence" value="ECO:0007669"/>
    <property type="project" value="UniProtKB-UniRule"/>
</dbReference>
<comment type="caution">
    <text evidence="9">The sequence shown here is derived from an EMBL/GenBank/DDBJ whole genome shotgun (WGS) entry which is preliminary data.</text>
</comment>
<dbReference type="AlphaFoldDB" id="A0A4V3EJ96"/>
<dbReference type="PANTHER" id="PTHR43977">
    <property type="entry name" value="STRUCTURAL MAINTENANCE OF CHROMOSOMES PROTEIN 3"/>
    <property type="match status" value="1"/>
</dbReference>
<dbReference type="EMBL" id="SOAU01000001">
    <property type="protein sequence ID" value="TDT17448.1"/>
    <property type="molecule type" value="Genomic_DNA"/>
</dbReference>
<comment type="domain">
    <text evidence="6">Contains large globular domains required for ATP hydrolysis at each terminus and a third globular domain forming a flexible hinge near the middle of the molecule. These domains are separated by coiled-coil structures.</text>
</comment>
<evidence type="ECO:0000259" key="8">
    <source>
        <dbReference type="SMART" id="SM00968"/>
    </source>
</evidence>
<dbReference type="RefSeq" id="WP_166657600.1">
    <property type="nucleotide sequence ID" value="NZ_SOAU01000001.1"/>
</dbReference>
<dbReference type="InterPro" id="IPR024704">
    <property type="entry name" value="SMC"/>
</dbReference>
<dbReference type="HAMAP" id="MF_01894">
    <property type="entry name" value="Smc_prok"/>
    <property type="match status" value="1"/>
</dbReference>
<dbReference type="SMART" id="SM00968">
    <property type="entry name" value="SMC_hinge"/>
    <property type="match status" value="1"/>
</dbReference>
<dbReference type="GO" id="GO:0005694">
    <property type="term" value="C:chromosome"/>
    <property type="evidence" value="ECO:0007669"/>
    <property type="project" value="InterPro"/>
</dbReference>
<comment type="function">
    <text evidence="6">Required for chromosome condensation and partitioning.</text>
</comment>
<accession>A0A4V3EJ96</accession>
<dbReference type="InterPro" id="IPR011890">
    <property type="entry name" value="SMC_prok"/>
</dbReference>
<dbReference type="Gene3D" id="3.40.50.300">
    <property type="entry name" value="P-loop containing nucleotide triphosphate hydrolases"/>
    <property type="match status" value="2"/>
</dbReference>
<evidence type="ECO:0000256" key="3">
    <source>
        <dbReference type="ARBA" id="ARBA00022840"/>
    </source>
</evidence>
<dbReference type="Pfam" id="PF02463">
    <property type="entry name" value="SMC_N"/>
    <property type="match status" value="1"/>
</dbReference>
<feature type="region of interest" description="Disordered" evidence="7">
    <location>
        <begin position="399"/>
        <end position="422"/>
    </location>
</feature>
<feature type="coiled-coil region" evidence="6">
    <location>
        <begin position="969"/>
        <end position="1003"/>
    </location>
</feature>
<evidence type="ECO:0000313" key="9">
    <source>
        <dbReference type="EMBL" id="TDT17448.1"/>
    </source>
</evidence>
<evidence type="ECO:0000313" key="10">
    <source>
        <dbReference type="Proteomes" id="UP000294558"/>
    </source>
</evidence>
<feature type="binding site" evidence="6">
    <location>
        <begin position="32"/>
        <end position="39"/>
    </location>
    <ligand>
        <name>ATP</name>
        <dbReference type="ChEBI" id="CHEBI:30616"/>
    </ligand>
</feature>
<evidence type="ECO:0000256" key="7">
    <source>
        <dbReference type="SAM" id="MobiDB-lite"/>
    </source>
</evidence>
<dbReference type="Pfam" id="PF06470">
    <property type="entry name" value="SMC_hinge"/>
    <property type="match status" value="1"/>
</dbReference>
<feature type="coiled-coil region" evidence="6">
    <location>
        <begin position="877"/>
        <end position="911"/>
    </location>
</feature>
<dbReference type="InterPro" id="IPR036277">
    <property type="entry name" value="SMC_hinge_sf"/>
</dbReference>
<name>A0A4V3EJ96_9ACTN</name>
<dbReference type="NCBIfam" id="TIGR02168">
    <property type="entry name" value="SMC_prok_B"/>
    <property type="match status" value="1"/>
</dbReference>
<dbReference type="GO" id="GO:0005524">
    <property type="term" value="F:ATP binding"/>
    <property type="evidence" value="ECO:0007669"/>
    <property type="project" value="UniProtKB-UniRule"/>
</dbReference>
<comment type="subunit">
    <text evidence="6">Homodimer.</text>
</comment>
<sequence length="1159" mass="126152">MFLKSLTLKGFKSFADATNMHLEPGVTVVVGPNGSGKSNVVDAIAWVLGAQAPKSVRSQKMDDVIFAGTEKRPALGRAEVGLTLDNTSGLLPVEFNEVTITRVLFRSGDSEYMINGAPCRLLDIQELLSDAGVGRQQHVIVSQGQIDAVLNARPEDRRGIIEEAAGVLKFRRRKEKAERRLDATEANLLRLQDLLREVRRQLRPLERQAEAARRHGEIVVELQTLRVFVAGREIAGLRTKLESIAADRLDAGRLEGELKTELARLDTEIMSLEAELSARGESDVADRLMQVEQLRERARGLAAVLVERKRSLERDKGSLLDAGVVANLEGDAAKFAAELDEVEEALGQVQPESEQLEADEAAFREEREKIAPTLFENEKSSAKAASAAAEVRGELRSIRSGVERSESERRRATTRREELTGRIEQLEADTERLRADCAQAESVESPLVDQIAAAEQERVEADADVERLTTERADANEASSRASARVEALQLALDAAHARAGAERLAGVDGVLGTLLDLVEIDQGWQEAVEASLGEALTAVVVENPEAAQRALEALQSSDTSGAVLAAGGRHGSITPPPVGDPVLPHVRSGRPGVSGLLEALIAGAVRVDSVDAAVSAAIEHPGAVIVTATGDRFAPTGWRVGAAAGGATAAALADAQERAEQCTRALATADEALRGAKERQSAARQTEADLTRQLDQNDARFTAASEGLSRVLGQRREAAAECDNLDRSIEELTTLIDGEQTRIAELEAVLPALDAEEQAEADAAKARGEARAELEARAAVLASRRRELEVRNAGLHERKQLLENRIAETERRLEADKEARALAAERRVQVEKAIVAIDRLATLVDTHRSVIEVEHDDLVARRRRQSEEVRGLTTALDSARKGRSDAERRLEELRHKLHRSEVEEAEAKLRLETAVETLRRDLDVEPEIAEAAEQPELPEGATAAGRVRELDRELRLLGPINPLALEEYNELQQRHTFLEEQLEDVRSTRRELSRVIKAVDQEIQTVFASAFADVSENFTNLFSTLFPGGSGKLKLTVPDDLLNTGIEVEAKPSGKNVKKLSLLSGGERSLTALAFLFAVFRSRPSPFYVMDEVEAALDDVNLHRFLGLINEFRKDAQLVIVSHQKRTMEAGDSLLGVSMQPGGSSKVVTEKAGTATSR</sequence>
<dbReference type="GO" id="GO:0007059">
    <property type="term" value="P:chromosome segregation"/>
    <property type="evidence" value="ECO:0007669"/>
    <property type="project" value="UniProtKB-UniRule"/>
</dbReference>
<feature type="coiled-coil region" evidence="6">
    <location>
        <begin position="167"/>
        <end position="215"/>
    </location>
</feature>
<dbReference type="SUPFAM" id="SSF75553">
    <property type="entry name" value="Smc hinge domain"/>
    <property type="match status" value="1"/>
</dbReference>
<dbReference type="FunFam" id="3.40.50.300:FF:000984">
    <property type="entry name" value="Chromosome partition protein Smc"/>
    <property type="match status" value="1"/>
</dbReference>
<feature type="coiled-coil region" evidence="6">
    <location>
        <begin position="716"/>
        <end position="827"/>
    </location>
</feature>
<dbReference type="SUPFAM" id="SSF52540">
    <property type="entry name" value="P-loop containing nucleoside triphosphate hydrolases"/>
    <property type="match status" value="1"/>
</dbReference>
<reference evidence="9 10" key="1">
    <citation type="submission" date="2019-03" db="EMBL/GenBank/DDBJ databases">
        <title>Sequencing the genomes of 1000 actinobacteria strains.</title>
        <authorList>
            <person name="Klenk H.-P."/>
        </authorList>
    </citation>
    <scope>NUCLEOTIDE SEQUENCE [LARGE SCALE GENOMIC DNA]</scope>
    <source>
        <strain evidence="9 10">DSM 18936</strain>
    </source>
</reference>
<evidence type="ECO:0000256" key="6">
    <source>
        <dbReference type="HAMAP-Rule" id="MF_01894"/>
    </source>
</evidence>
<dbReference type="Proteomes" id="UP000294558">
    <property type="component" value="Unassembled WGS sequence"/>
</dbReference>
<feature type="domain" description="SMC hinge" evidence="8">
    <location>
        <begin position="509"/>
        <end position="618"/>
    </location>
</feature>
<dbReference type="InterPro" id="IPR010935">
    <property type="entry name" value="SMC_hinge"/>
</dbReference>
<keyword evidence="3 6" id="KW-0067">ATP-binding</keyword>
<comment type="similarity">
    <text evidence="6">Belongs to the SMC family.</text>
</comment>
<keyword evidence="5 6" id="KW-0238">DNA-binding</keyword>
<keyword evidence="2 6" id="KW-0547">Nucleotide-binding</keyword>
<evidence type="ECO:0000256" key="5">
    <source>
        <dbReference type="ARBA" id="ARBA00023125"/>
    </source>
</evidence>
<dbReference type="PIRSF" id="PIRSF005719">
    <property type="entry name" value="SMC"/>
    <property type="match status" value="1"/>
</dbReference>